<proteinExistence type="predicted"/>
<dbReference type="EMBL" id="JAJEPS010000023">
    <property type="protein sequence ID" value="MCC2127521.1"/>
    <property type="molecule type" value="Genomic_DNA"/>
</dbReference>
<feature type="non-terminal residue" evidence="2">
    <location>
        <position position="1"/>
    </location>
</feature>
<evidence type="ECO:0000313" key="2">
    <source>
        <dbReference type="EMBL" id="MCC2127521.1"/>
    </source>
</evidence>
<reference evidence="2 3" key="1">
    <citation type="submission" date="2021-10" db="EMBL/GenBank/DDBJ databases">
        <title>Anaerobic single-cell dispensing facilitates the cultivation of human gut bacteria.</title>
        <authorList>
            <person name="Afrizal A."/>
        </authorList>
    </citation>
    <scope>NUCLEOTIDE SEQUENCE [LARGE SCALE GENOMIC DNA]</scope>
    <source>
        <strain evidence="2 3">CLA-AA-H276</strain>
    </source>
</reference>
<feature type="coiled-coil region" evidence="1">
    <location>
        <begin position="44"/>
        <end position="78"/>
    </location>
</feature>
<gene>
    <name evidence="2" type="ORF">LKD36_15300</name>
</gene>
<dbReference type="Proteomes" id="UP001198220">
    <property type="component" value="Unassembled WGS sequence"/>
</dbReference>
<evidence type="ECO:0000256" key="1">
    <source>
        <dbReference type="SAM" id="Coils"/>
    </source>
</evidence>
<name>A0AAE3DD78_9FIRM</name>
<keyword evidence="3" id="KW-1185">Reference proteome</keyword>
<dbReference type="AlphaFoldDB" id="A0AAE3DD78"/>
<accession>A0AAE3DD78</accession>
<organism evidence="2 3">
    <name type="scientific">Hominiventricola filiformis</name>
    <dbReference type="NCBI Taxonomy" id="2885352"/>
    <lineage>
        <taxon>Bacteria</taxon>
        <taxon>Bacillati</taxon>
        <taxon>Bacillota</taxon>
        <taxon>Clostridia</taxon>
        <taxon>Lachnospirales</taxon>
        <taxon>Lachnospiraceae</taxon>
        <taxon>Hominiventricola</taxon>
    </lineage>
</organism>
<comment type="caution">
    <text evidence="2">The sequence shown here is derived from an EMBL/GenBank/DDBJ whole genome shotgun (WGS) entry which is preliminary data.</text>
</comment>
<keyword evidence="1" id="KW-0175">Coiled coil</keyword>
<evidence type="ECO:0000313" key="3">
    <source>
        <dbReference type="Proteomes" id="UP001198220"/>
    </source>
</evidence>
<sequence>LGMNCVYKGWGKSQPISPPFGHKAGLPPSKKYLLVRQPLLISFSQDLDAKKDALQKTYKSTEKDIQSLNRKLNNLNQYLDRIPEQEQTPNHKLSINNISSTDYCNVSLQLCL</sequence>
<protein>
    <submittedName>
        <fullName evidence="2">Uncharacterized protein</fullName>
    </submittedName>
</protein>